<comment type="subcellular location">
    <subcellularLocation>
        <location evidence="1 10">Nucleus</location>
    </subcellularLocation>
</comment>
<dbReference type="GeneID" id="19242567"/>
<evidence type="ECO:0000256" key="2">
    <source>
        <dbReference type="ARBA" id="ARBA00007813"/>
    </source>
</evidence>
<evidence type="ECO:0000313" key="14">
    <source>
        <dbReference type="Proteomes" id="UP000019373"/>
    </source>
</evidence>
<evidence type="ECO:0000256" key="9">
    <source>
        <dbReference type="ARBA" id="ARBA00032007"/>
    </source>
</evidence>
<dbReference type="PANTHER" id="PTHR12809">
    <property type="entry name" value="MEDIATOR COMPLEX SUBUNIT"/>
    <property type="match status" value="1"/>
</dbReference>
<dbReference type="GO" id="GO:0070847">
    <property type="term" value="C:core mediator complex"/>
    <property type="evidence" value="ECO:0007669"/>
    <property type="project" value="TreeGrafter"/>
</dbReference>
<dbReference type="OMA" id="ITQGYIP"/>
<comment type="similarity">
    <text evidence="2 10">Belongs to the Mediator complex subunit 14 family.</text>
</comment>
<evidence type="ECO:0000256" key="4">
    <source>
        <dbReference type="ARBA" id="ARBA00023015"/>
    </source>
</evidence>
<dbReference type="PANTHER" id="PTHR12809:SF2">
    <property type="entry name" value="MEDIATOR OF RNA POLYMERASE II TRANSCRIPTION SUBUNIT 14"/>
    <property type="match status" value="1"/>
</dbReference>
<gene>
    <name evidence="13" type="ORF">EPUS_07687</name>
</gene>
<evidence type="ECO:0000256" key="5">
    <source>
        <dbReference type="ARBA" id="ARBA00023159"/>
    </source>
</evidence>
<evidence type="ECO:0000256" key="11">
    <source>
        <dbReference type="SAM" id="MobiDB-lite"/>
    </source>
</evidence>
<feature type="domain" description="Mediator complex subunit MED14 N-terminal" evidence="12">
    <location>
        <begin position="89"/>
        <end position="302"/>
    </location>
</feature>
<reference evidence="14" key="1">
    <citation type="journal article" date="2014" name="BMC Genomics">
        <title>Genome characteristics reveal the impact of lichenization on lichen-forming fungus Endocarpon pusillum Hedwig (Verrucariales, Ascomycota).</title>
        <authorList>
            <person name="Wang Y.-Y."/>
            <person name="Liu B."/>
            <person name="Zhang X.-Y."/>
            <person name="Zhou Q.-M."/>
            <person name="Zhang T."/>
            <person name="Li H."/>
            <person name="Yu Y.-F."/>
            <person name="Zhang X.-L."/>
            <person name="Hao X.-Y."/>
            <person name="Wang M."/>
            <person name="Wang L."/>
            <person name="Wei J.-C."/>
        </authorList>
    </citation>
    <scope>NUCLEOTIDE SEQUENCE [LARGE SCALE GENOMIC DNA]</scope>
    <source>
        <strain evidence="14">Z07020 / HMAS-L-300199</strain>
    </source>
</reference>
<dbReference type="RefSeq" id="XP_007801854.1">
    <property type="nucleotide sequence ID" value="XM_007803663.1"/>
</dbReference>
<organism evidence="13 14">
    <name type="scientific">Endocarpon pusillum (strain Z07020 / HMAS-L-300199)</name>
    <name type="common">Lichen-forming fungus</name>
    <dbReference type="NCBI Taxonomy" id="1263415"/>
    <lineage>
        <taxon>Eukaryota</taxon>
        <taxon>Fungi</taxon>
        <taxon>Dikarya</taxon>
        <taxon>Ascomycota</taxon>
        <taxon>Pezizomycotina</taxon>
        <taxon>Eurotiomycetes</taxon>
        <taxon>Chaetothyriomycetidae</taxon>
        <taxon>Verrucariales</taxon>
        <taxon>Verrucariaceae</taxon>
        <taxon>Endocarpon</taxon>
    </lineage>
</organism>
<comment type="function">
    <text evidence="8 10">Component of the Mediator complex, a coactivator involved in the regulated transcription of nearly all RNA polymerase II-dependent genes. Mediator functions as a bridge to convey information from gene-specific regulatory proteins to the basal RNA polymerase II transcription machinery. Mediator is recruited to promoters by direct interactions with regulatory proteins and serves as a scaffold for the assembly of a functional preinitiation complex with RNA polymerase II and the general transcription factors.</text>
</comment>
<proteinExistence type="inferred from homology"/>
<dbReference type="Pfam" id="PF08638">
    <property type="entry name" value="Med14"/>
    <property type="match status" value="1"/>
</dbReference>
<evidence type="ECO:0000259" key="12">
    <source>
        <dbReference type="Pfam" id="PF08638"/>
    </source>
</evidence>
<evidence type="ECO:0000256" key="7">
    <source>
        <dbReference type="ARBA" id="ARBA00023242"/>
    </source>
</evidence>
<dbReference type="GO" id="GO:0003712">
    <property type="term" value="F:transcription coregulator activity"/>
    <property type="evidence" value="ECO:0007669"/>
    <property type="project" value="UniProtKB-UniRule"/>
</dbReference>
<protein>
    <recommendedName>
        <fullName evidence="3 10">Mediator of RNA polymerase II transcription subunit 14</fullName>
    </recommendedName>
    <alternativeName>
        <fullName evidence="9 10">Mediator complex subunit 14</fullName>
    </alternativeName>
</protein>
<keyword evidence="4 10" id="KW-0805">Transcription regulation</keyword>
<evidence type="ECO:0000256" key="3">
    <source>
        <dbReference type="ARBA" id="ARBA00019619"/>
    </source>
</evidence>
<keyword evidence="5 10" id="KW-0010">Activator</keyword>
<name>U1GJX6_ENDPU</name>
<evidence type="ECO:0000256" key="10">
    <source>
        <dbReference type="RuleBase" id="RU365082"/>
    </source>
</evidence>
<dbReference type="HOGENOM" id="CLU_003573_1_1_1"/>
<dbReference type="AlphaFoldDB" id="U1GJX6"/>
<accession>U1GJX6</accession>
<dbReference type="Proteomes" id="UP000019373">
    <property type="component" value="Unassembled WGS sequence"/>
</dbReference>
<feature type="compositionally biased region" description="Basic and acidic residues" evidence="11">
    <location>
        <begin position="1063"/>
        <end position="1080"/>
    </location>
</feature>
<dbReference type="GO" id="GO:0016592">
    <property type="term" value="C:mediator complex"/>
    <property type="evidence" value="ECO:0007669"/>
    <property type="project" value="UniProtKB-UniRule"/>
</dbReference>
<dbReference type="InterPro" id="IPR055122">
    <property type="entry name" value="Med14_N"/>
</dbReference>
<evidence type="ECO:0000256" key="1">
    <source>
        <dbReference type="ARBA" id="ARBA00004123"/>
    </source>
</evidence>
<comment type="subunit">
    <text evidence="10">Component of the Mediator complex.</text>
</comment>
<feature type="region of interest" description="Disordered" evidence="11">
    <location>
        <begin position="1063"/>
        <end position="1155"/>
    </location>
</feature>
<dbReference type="OrthoDB" id="205099at2759"/>
<evidence type="ECO:0000256" key="6">
    <source>
        <dbReference type="ARBA" id="ARBA00023163"/>
    </source>
</evidence>
<keyword evidence="7 10" id="KW-0539">Nucleus</keyword>
<dbReference type="eggNOG" id="KOG1875">
    <property type="taxonomic scope" value="Eukaryota"/>
</dbReference>
<feature type="compositionally biased region" description="Polar residues" evidence="11">
    <location>
        <begin position="1121"/>
        <end position="1145"/>
    </location>
</feature>
<evidence type="ECO:0000313" key="13">
    <source>
        <dbReference type="EMBL" id="ERF72478.1"/>
    </source>
</evidence>
<keyword evidence="6 10" id="KW-0804">Transcription</keyword>
<keyword evidence="14" id="KW-1185">Reference proteome</keyword>
<dbReference type="EMBL" id="KE721096">
    <property type="protein sequence ID" value="ERF72478.1"/>
    <property type="molecule type" value="Genomic_DNA"/>
</dbReference>
<evidence type="ECO:0000256" key="8">
    <source>
        <dbReference type="ARBA" id="ARBA00025687"/>
    </source>
</evidence>
<feature type="compositionally biased region" description="Low complexity" evidence="11">
    <location>
        <begin position="1099"/>
        <end position="1114"/>
    </location>
</feature>
<dbReference type="GO" id="GO:0006357">
    <property type="term" value="P:regulation of transcription by RNA polymerase II"/>
    <property type="evidence" value="ECO:0007669"/>
    <property type="project" value="InterPro"/>
</dbReference>
<sequence length="1155" mass="129744">MASPKLNGTQQPVSNGIIAKQAVNQNGGHIGGALNGATQGGGDEERATHHNVVNGVAQDKMEEGTSDHPVNRLDGLPAEIRHLTQHFRPFHKVVHRSVQQTFNGYSDLLDQLSELTVAPSLTASNASYVKPQVNGAASGDQSPENLEKKDRILKFQQDQRALYIKFLVLHDWFQKSRGIDQVIEISMWMHDQRTHFAQAADFIGNMKRELAMWQVPNPDLQTAVEILSNGRASALSDLGYVPKKPLSSKEMLRTLEDINILLCTRLSLQDRVPEPLSKYSIHDGRVTFIVPHEFELDLSVADEDPTSQFYFIDFRYLFSQRSTFLSGRLHDDFASKVNDVLRGDGLLGCYNLLHDLALSHKLNSLRRQALDMVRKQWCESLRVNLINRTLVVQYWLNRPRPKSWIELGVKSGRRKNRRDRLRPAEPFLDLRWMPEKEENHEILVDFNASPLSIENMLCGAISRHSSIILERLYEKLLNFRLYAGGKHALELSISDAEPSDCSLHIQLTNSKHVTLSIEPITGSLILRPASSLSGRTEFELNRLQNPVDDGVQHISMLRCLVAEQEFTQHANIAGWKVVQTFRLSQRELRALFPSAVLRYVLIRQHSWQQNAMVAATFSMESDNWWLLYPGVQGSSGDPKALVPQRIPRVEWQEESKTNSTALLSQLKEYASGAITFKIAEQELKQKSLHFQSFALPQLQKHVPLPVMKVRYALTDEARTMRSLMSDAESKNEVHDDKKDDNPSWIQSTVCLGFCGFNKSTNSALLLAKGRTNASTDVLESLNSLVGSKFKINTKAGEFVMSFQVPIGISIVPELFTGLRNLDSLLSCLTIVKSFESVRIQSLSLSQIVIEYNPEAELTTSIDFPSSNSSVAIRLLPEGFNPHTRISHFIENLLADRKRRFTANLGGVLTMLSTTYPLLTLFDELEKLRNASDSAIESEASSSSTVRLHAIARSPTHYALQYFASSTYSSTMIARVEIFRHLRRDSPVWILRPAIEETFAYSRSSFINTALKQKLMDDVFNIRGAHGWLGLDTGALSPIDSPGPLVRKIDEVVRTWAKERLKDLLGESHGQEQQSSKDETRASASESAPIPNHSADSTSHHQQNQQHHQQHQQPQRPGTGGSNPTINGTIQGRPAANTQKPASQRQHSAKDIINLD</sequence>
<dbReference type="Pfam" id="PF26204">
    <property type="entry name" value="Med14_fung"/>
    <property type="match status" value="1"/>
</dbReference>
<dbReference type="InterPro" id="IPR013947">
    <property type="entry name" value="Mediator_Med14"/>
</dbReference>